<protein>
    <submittedName>
        <fullName evidence="5">AraC family transcriptional regulator</fullName>
    </submittedName>
</protein>
<dbReference type="PROSITE" id="PS01124">
    <property type="entry name" value="HTH_ARAC_FAMILY_2"/>
    <property type="match status" value="1"/>
</dbReference>
<dbReference type="SUPFAM" id="SSF51182">
    <property type="entry name" value="RmlC-like cupins"/>
    <property type="match status" value="1"/>
</dbReference>
<evidence type="ECO:0000256" key="3">
    <source>
        <dbReference type="ARBA" id="ARBA00023163"/>
    </source>
</evidence>
<feature type="domain" description="HTH araC/xylS-type" evidence="4">
    <location>
        <begin position="181"/>
        <end position="279"/>
    </location>
</feature>
<evidence type="ECO:0000256" key="2">
    <source>
        <dbReference type="ARBA" id="ARBA00023125"/>
    </source>
</evidence>
<dbReference type="InterPro" id="IPR013096">
    <property type="entry name" value="Cupin_2"/>
</dbReference>
<name>A0ABS5PMA5_9FIRM</name>
<evidence type="ECO:0000313" key="5">
    <source>
        <dbReference type="EMBL" id="MBS7526295.1"/>
    </source>
</evidence>
<comment type="caution">
    <text evidence="5">The sequence shown here is derived from an EMBL/GenBank/DDBJ whole genome shotgun (WGS) entry which is preliminary data.</text>
</comment>
<dbReference type="SMART" id="SM00342">
    <property type="entry name" value="HTH_ARAC"/>
    <property type="match status" value="1"/>
</dbReference>
<dbReference type="Gene3D" id="2.60.120.10">
    <property type="entry name" value="Jelly Rolls"/>
    <property type="match status" value="1"/>
</dbReference>
<dbReference type="InterPro" id="IPR018060">
    <property type="entry name" value="HTH_AraC"/>
</dbReference>
<keyword evidence="6" id="KW-1185">Reference proteome</keyword>
<dbReference type="Proteomes" id="UP000746471">
    <property type="component" value="Unassembled WGS sequence"/>
</dbReference>
<dbReference type="Pfam" id="PF07883">
    <property type="entry name" value="Cupin_2"/>
    <property type="match status" value="1"/>
</dbReference>
<evidence type="ECO:0000313" key="6">
    <source>
        <dbReference type="Proteomes" id="UP000746471"/>
    </source>
</evidence>
<proteinExistence type="predicted"/>
<reference evidence="5 6" key="1">
    <citation type="submission" date="2021-05" db="EMBL/GenBank/DDBJ databases">
        <title>Fusibacter ferrireducens sp. nov., an anaerobic, sulfur- and Fe-reducing bacterium isolated from the mangrove sediment.</title>
        <authorList>
            <person name="Qiu D."/>
        </authorList>
    </citation>
    <scope>NUCLEOTIDE SEQUENCE [LARGE SCALE GENOMIC DNA]</scope>
    <source>
        <strain evidence="5 6">DSM 12116</strain>
    </source>
</reference>
<organism evidence="5 6">
    <name type="scientific">Fusibacter paucivorans</name>
    <dbReference type="NCBI Taxonomy" id="76009"/>
    <lineage>
        <taxon>Bacteria</taxon>
        <taxon>Bacillati</taxon>
        <taxon>Bacillota</taxon>
        <taxon>Clostridia</taxon>
        <taxon>Eubacteriales</taxon>
        <taxon>Eubacteriales Family XII. Incertae Sedis</taxon>
        <taxon>Fusibacter</taxon>
    </lineage>
</organism>
<dbReference type="RefSeq" id="WP_213236102.1">
    <property type="nucleotide sequence ID" value="NZ_JAHBCL010000009.1"/>
</dbReference>
<dbReference type="InterPro" id="IPR018062">
    <property type="entry name" value="HTH_AraC-typ_CS"/>
</dbReference>
<evidence type="ECO:0000256" key="1">
    <source>
        <dbReference type="ARBA" id="ARBA00023015"/>
    </source>
</evidence>
<dbReference type="InterPro" id="IPR014710">
    <property type="entry name" value="RmlC-like_jellyroll"/>
</dbReference>
<gene>
    <name evidence="5" type="ORF">KHM83_06370</name>
</gene>
<dbReference type="SUPFAM" id="SSF46689">
    <property type="entry name" value="Homeodomain-like"/>
    <property type="match status" value="1"/>
</dbReference>
<dbReference type="InterPro" id="IPR009057">
    <property type="entry name" value="Homeodomain-like_sf"/>
</dbReference>
<evidence type="ECO:0000259" key="4">
    <source>
        <dbReference type="PROSITE" id="PS01124"/>
    </source>
</evidence>
<dbReference type="PANTHER" id="PTHR43280">
    <property type="entry name" value="ARAC-FAMILY TRANSCRIPTIONAL REGULATOR"/>
    <property type="match status" value="1"/>
</dbReference>
<dbReference type="PROSITE" id="PS00041">
    <property type="entry name" value="HTH_ARAC_FAMILY_1"/>
    <property type="match status" value="1"/>
</dbReference>
<dbReference type="PANTHER" id="PTHR43280:SF2">
    <property type="entry name" value="HTH-TYPE TRANSCRIPTIONAL REGULATOR EXSA"/>
    <property type="match status" value="1"/>
</dbReference>
<keyword evidence="3" id="KW-0804">Transcription</keyword>
<keyword evidence="2" id="KW-0238">DNA-binding</keyword>
<sequence length="283" mass="33140">MYEISIEGKLRYASIKIEQVTNELPGILFLPHWHHQMEFYRMLEGEMMLTIIDETVHVKSGDIVVVNPNEVHSAERITASVSFVLYQIDLFSLTDNLADIQQKFLNHMFHQRRYFLKRDPVLSTRALPFLMTVEAGWRAGNVEAVESATRLMLVELLRQVKTKYPDQGAYKTYKHTLSQLKPTVSLMTFRYQERITLDILAEMTKVSAIHYSRLFKGVMHYTPIDFLNQVRIAKARQLLLTTELSVGEIAFQTGLRDSNYFSRFFKHYNQMTPTAFRKKYRIS</sequence>
<keyword evidence="1" id="KW-0805">Transcription regulation</keyword>
<dbReference type="Gene3D" id="1.10.10.60">
    <property type="entry name" value="Homeodomain-like"/>
    <property type="match status" value="2"/>
</dbReference>
<dbReference type="Pfam" id="PF12833">
    <property type="entry name" value="HTH_18"/>
    <property type="match status" value="1"/>
</dbReference>
<dbReference type="InterPro" id="IPR011051">
    <property type="entry name" value="RmlC_Cupin_sf"/>
</dbReference>
<accession>A0ABS5PMA5</accession>
<dbReference type="EMBL" id="JAHBCL010000009">
    <property type="protein sequence ID" value="MBS7526295.1"/>
    <property type="molecule type" value="Genomic_DNA"/>
</dbReference>